<dbReference type="PANTHER" id="PTHR11712:SF336">
    <property type="entry name" value="3-OXOACYL-[ACYL-CARRIER-PROTEIN] SYNTHASE, MITOCHONDRIAL"/>
    <property type="match status" value="1"/>
</dbReference>
<reference evidence="2 3" key="1">
    <citation type="journal article" date="2021" name="Int. J. Syst. Evol. Microbiol.">
        <title>Clostridium zeae sp. nov., isolated from corn silage.</title>
        <authorList>
            <person name="Kobayashi H."/>
            <person name="Tanizawa Y."/>
            <person name="Yagura M."/>
            <person name="Sakamoto M."/>
            <person name="Ohkuma M."/>
            <person name="Tohno M."/>
        </authorList>
    </citation>
    <scope>NUCLEOTIDE SEQUENCE [LARGE SCALE GENOMIC DNA]</scope>
    <source>
        <strain evidence="2 3">CSC2</strain>
    </source>
</reference>
<proteinExistence type="predicted"/>
<evidence type="ECO:0000313" key="2">
    <source>
        <dbReference type="EMBL" id="GFZ30878.1"/>
    </source>
</evidence>
<dbReference type="Proteomes" id="UP000663802">
    <property type="component" value="Unassembled WGS sequence"/>
</dbReference>
<dbReference type="SUPFAM" id="SSF53901">
    <property type="entry name" value="Thiolase-like"/>
    <property type="match status" value="2"/>
</dbReference>
<dbReference type="Gene3D" id="3.40.47.10">
    <property type="match status" value="1"/>
</dbReference>
<sequence>MKDIVITSIGTVSSLGIGFDDYTRRYKNKELIKFENIDIDMYCGDMAIRRNDRFTKFALAAFRDMMNNSSYLDIDPDERGIIENTIFGPLNTVNDFMHTAMDGGLSETSPMLFSNTVINAGLGKISIEYKLKGVSYMLCGTNPLFYAISDLESMHSKVLFAGGVDDAKSKLVFVDDEERVFHESAAFIGLERRVDAVARGASIIAHINGIGTTNFINYFDDRNISQKKIYDSMKKAIDDADIKTEEIGRIYLFSVEESTETEAVRALFNGCSNNMIFSRNNYDAFLSAGEFFTLFDAIIDMDSDEHTAPALVNIKAFNCIISLVINL</sequence>
<dbReference type="InterPro" id="IPR000794">
    <property type="entry name" value="Beta-ketoacyl_synthase"/>
</dbReference>
<gene>
    <name evidence="2" type="ORF">CSC2_14040</name>
</gene>
<comment type="caution">
    <text evidence="2">The sequence shown here is derived from an EMBL/GenBank/DDBJ whole genome shotgun (WGS) entry which is preliminary data.</text>
</comment>
<dbReference type="PANTHER" id="PTHR11712">
    <property type="entry name" value="POLYKETIDE SYNTHASE-RELATED"/>
    <property type="match status" value="1"/>
</dbReference>
<accession>A0ABQ1E7Y8</accession>
<protein>
    <submittedName>
        <fullName evidence="2">3-oxoacyl-[acyl-carrier-protein] synthase 2</fullName>
    </submittedName>
</protein>
<dbReference type="EMBL" id="BMBA01000001">
    <property type="protein sequence ID" value="GFZ30878.1"/>
    <property type="molecule type" value="Genomic_DNA"/>
</dbReference>
<organism evidence="2 3">
    <name type="scientific">Clostridium zeae</name>
    <dbReference type="NCBI Taxonomy" id="2759022"/>
    <lineage>
        <taxon>Bacteria</taxon>
        <taxon>Bacillati</taxon>
        <taxon>Bacillota</taxon>
        <taxon>Clostridia</taxon>
        <taxon>Eubacteriales</taxon>
        <taxon>Clostridiaceae</taxon>
        <taxon>Clostridium</taxon>
    </lineage>
</organism>
<dbReference type="InterPro" id="IPR016039">
    <property type="entry name" value="Thiolase-like"/>
</dbReference>
<evidence type="ECO:0000256" key="1">
    <source>
        <dbReference type="ARBA" id="ARBA00022679"/>
    </source>
</evidence>
<dbReference type="RefSeq" id="WP_206868951.1">
    <property type="nucleotide sequence ID" value="NZ_BMBA01000001.1"/>
</dbReference>
<evidence type="ECO:0000313" key="3">
    <source>
        <dbReference type="Proteomes" id="UP000663802"/>
    </source>
</evidence>
<keyword evidence="3" id="KW-1185">Reference proteome</keyword>
<name>A0ABQ1E7Y8_9CLOT</name>
<keyword evidence="1" id="KW-0808">Transferase</keyword>